<feature type="transmembrane region" description="Helical" evidence="2">
    <location>
        <begin position="602"/>
        <end position="622"/>
    </location>
</feature>
<feature type="domain" description="Htaa" evidence="4">
    <location>
        <begin position="365"/>
        <end position="516"/>
    </location>
</feature>
<sequence>MIRKLWRSAFGVIVAAFLMAGFAPLLSSTPVAHADEACTWNWGLKQSFRSYIKGNIAHGGWGANGIGFKGDETGDGAFVFTAGKPDVSGGNVTIPFNGTLSFTGHEGVLDMTMSDFKVKASGNQAKISVDYVSYELNRQDYSRGKQIKGDDEVIATINLDNPVKDGAEKVDLAGSTSLTSGGVKLFTGFYKEGEVLDPSSGTIALDGSCSGGSGSGSGGGSKRPLTSITGSFTGFNKEAMDILSETNDTMNGITTFMGNTQAFLDELESFNNRGESNSNSGGSASGTSNSTGGNSASTNSASGNSSPSNSGSGGSGGASGTGKAAGSGPAHSGSANSGASGSGNSGAGASGGDGAVCEATGVTQATAQWGVKKSFQSYITGSIAQGRWDLSGVGYENGRFQFTGNSGAVKDNAGSVQYGGSIQFSGHHGKLDLNIANLEITFNGNSGELIGDVRSSNMEGEKKDFGRTVIGSLNFSSLDVGSDAVSGEASVSLSETGSHAFADFYEPGLQLDPLSFHATLGGSADCGAVSGGGGASSGSGSGGAGAGGNGKGGSASKGGAHAAAGDAAHSGDSSQGYEDGSNKFKVKSATSPGGNMDNPTTYLLLFIVGLIIAGGSTSRLVMNNS</sequence>
<protein>
    <submittedName>
        <fullName evidence="5">HtaA domain-containing protein</fullName>
    </submittedName>
</protein>
<proteinExistence type="predicted"/>
<evidence type="ECO:0000256" key="2">
    <source>
        <dbReference type="SAM" id="Phobius"/>
    </source>
</evidence>
<feature type="region of interest" description="Disordered" evidence="1">
    <location>
        <begin position="271"/>
        <end position="353"/>
    </location>
</feature>
<gene>
    <name evidence="5" type="ORF">QPX58_07665</name>
</gene>
<dbReference type="AlphaFoldDB" id="A0AAP4FBR2"/>
<accession>A0AAP4FBR2</accession>
<evidence type="ECO:0000256" key="1">
    <source>
        <dbReference type="SAM" id="MobiDB-lite"/>
    </source>
</evidence>
<dbReference type="RefSeq" id="WP_284642346.1">
    <property type="nucleotide sequence ID" value="NZ_JASNVU010000009.1"/>
</dbReference>
<evidence type="ECO:0000259" key="4">
    <source>
        <dbReference type="Pfam" id="PF04213"/>
    </source>
</evidence>
<feature type="compositionally biased region" description="Gly residues" evidence="1">
    <location>
        <begin position="340"/>
        <end position="353"/>
    </location>
</feature>
<feature type="compositionally biased region" description="Gly residues" evidence="1">
    <location>
        <begin position="531"/>
        <end position="556"/>
    </location>
</feature>
<feature type="domain" description="Htaa" evidence="4">
    <location>
        <begin position="38"/>
        <end position="201"/>
    </location>
</feature>
<keyword evidence="3" id="KW-0732">Signal</keyword>
<feature type="region of interest" description="Disordered" evidence="1">
    <location>
        <begin position="531"/>
        <end position="592"/>
    </location>
</feature>
<evidence type="ECO:0000313" key="6">
    <source>
        <dbReference type="Proteomes" id="UP001230317"/>
    </source>
</evidence>
<evidence type="ECO:0000256" key="3">
    <source>
        <dbReference type="SAM" id="SignalP"/>
    </source>
</evidence>
<feature type="chain" id="PRO_5043025919" evidence="3">
    <location>
        <begin position="35"/>
        <end position="625"/>
    </location>
</feature>
<comment type="caution">
    <text evidence="5">The sequence shown here is derived from an EMBL/GenBank/DDBJ whole genome shotgun (WGS) entry which is preliminary data.</text>
</comment>
<dbReference type="Proteomes" id="UP001230317">
    <property type="component" value="Unassembled WGS sequence"/>
</dbReference>
<organism evidence="5 6">
    <name type="scientific">Corynebacterium accolens</name>
    <dbReference type="NCBI Taxonomy" id="38284"/>
    <lineage>
        <taxon>Bacteria</taxon>
        <taxon>Bacillati</taxon>
        <taxon>Actinomycetota</taxon>
        <taxon>Actinomycetes</taxon>
        <taxon>Mycobacteriales</taxon>
        <taxon>Corynebacteriaceae</taxon>
        <taxon>Corynebacterium</taxon>
    </lineage>
</organism>
<keyword evidence="2" id="KW-0472">Membrane</keyword>
<feature type="compositionally biased region" description="Gly residues" evidence="1">
    <location>
        <begin position="311"/>
        <end position="325"/>
    </location>
</feature>
<dbReference type="EMBL" id="JASNVU010000009">
    <property type="protein sequence ID" value="MDK4335284.1"/>
    <property type="molecule type" value="Genomic_DNA"/>
</dbReference>
<keyword evidence="2" id="KW-1133">Transmembrane helix</keyword>
<feature type="compositionally biased region" description="Low complexity" evidence="1">
    <location>
        <begin position="557"/>
        <end position="576"/>
    </location>
</feature>
<feature type="signal peptide" evidence="3">
    <location>
        <begin position="1"/>
        <end position="34"/>
    </location>
</feature>
<keyword evidence="2" id="KW-0812">Transmembrane</keyword>
<reference evidence="5" key="1">
    <citation type="submission" date="2023-05" db="EMBL/GenBank/DDBJ databases">
        <title>Metabolic capabilities are highly conserved among human nasal-associated Corynebacterium species in pangenomic analyses.</title>
        <authorList>
            <person name="Tran T.H."/>
            <person name="Roberts A.Q."/>
            <person name="Escapa I.F."/>
            <person name="Gao W."/>
            <person name="Conlan S."/>
            <person name="Kong H."/>
            <person name="Segre J.A."/>
            <person name="Kelly M.S."/>
            <person name="Lemon K.P."/>
        </authorList>
    </citation>
    <scope>NUCLEOTIDE SEQUENCE</scope>
    <source>
        <strain evidence="5">KPL2618</strain>
    </source>
</reference>
<name>A0AAP4FBR2_9CORY</name>
<evidence type="ECO:0000313" key="5">
    <source>
        <dbReference type="EMBL" id="MDK4335284.1"/>
    </source>
</evidence>
<dbReference type="Pfam" id="PF04213">
    <property type="entry name" value="HtaA"/>
    <property type="match status" value="2"/>
</dbReference>
<dbReference type="InterPro" id="IPR007331">
    <property type="entry name" value="Htaa"/>
</dbReference>
<feature type="compositionally biased region" description="Low complexity" evidence="1">
    <location>
        <begin position="326"/>
        <end position="339"/>
    </location>
</feature>
<feature type="compositionally biased region" description="Low complexity" evidence="1">
    <location>
        <begin position="276"/>
        <end position="310"/>
    </location>
</feature>